<proteinExistence type="predicted"/>
<dbReference type="EMBL" id="LGUA01002737">
    <property type="protein sequence ID" value="OAX77349.1"/>
    <property type="molecule type" value="Genomic_DNA"/>
</dbReference>
<comment type="caution">
    <text evidence="3">The sequence shown here is derived from an EMBL/GenBank/DDBJ whole genome shotgun (WGS) entry which is preliminary data.</text>
</comment>
<evidence type="ECO:0000313" key="3">
    <source>
        <dbReference type="EMBL" id="OAX77349.1"/>
    </source>
</evidence>
<feature type="compositionally biased region" description="Pro residues" evidence="1">
    <location>
        <begin position="58"/>
        <end position="73"/>
    </location>
</feature>
<evidence type="ECO:0000256" key="2">
    <source>
        <dbReference type="SAM" id="SignalP"/>
    </source>
</evidence>
<dbReference type="Proteomes" id="UP000091918">
    <property type="component" value="Unassembled WGS sequence"/>
</dbReference>
<sequence length="229" mass="25122">MRYSSAWVGLLHLLVAAGGAIAAGVSWPSRWHQTSGEGPSPSPSPKPNLRPRQMPTSLPIPPAPKPTPAPDPSPESQFVLKIVPQDDPYAIYWATSDLTAPDYLTVVASLSTVDATSVTFRNTQLLFNTTEVGPMYLNFDNSTAEFDIYFGILTHESGISNLHLSNETQGMQLYWSTAKFDVFGWMLCYMQADQKLHLFFDASSTLLPPPDACLRVNVFVIPYPASSVI</sequence>
<gene>
    <name evidence="3" type="ORF">ACJ72_08355</name>
</gene>
<reference evidence="3 4" key="1">
    <citation type="submission" date="2015-07" db="EMBL/GenBank/DDBJ databases">
        <title>Emmonsia species relationships and genome sequence.</title>
        <authorList>
            <person name="Cuomo C.A."/>
            <person name="Schwartz I.S."/>
            <person name="Kenyon C."/>
            <person name="de Hoog G.S."/>
            <person name="Govender N.P."/>
            <person name="Botha A."/>
            <person name="Moreno L."/>
            <person name="de Vries M."/>
            <person name="Munoz J.F."/>
            <person name="Stielow J.B."/>
        </authorList>
    </citation>
    <scope>NUCLEOTIDE SEQUENCE [LARGE SCALE GENOMIC DNA]</scope>
    <source>
        <strain evidence="3 4">CBS 136260</strain>
    </source>
</reference>
<organism evidence="3 4">
    <name type="scientific">Emergomyces africanus</name>
    <dbReference type="NCBI Taxonomy" id="1955775"/>
    <lineage>
        <taxon>Eukaryota</taxon>
        <taxon>Fungi</taxon>
        <taxon>Dikarya</taxon>
        <taxon>Ascomycota</taxon>
        <taxon>Pezizomycotina</taxon>
        <taxon>Eurotiomycetes</taxon>
        <taxon>Eurotiomycetidae</taxon>
        <taxon>Onygenales</taxon>
        <taxon>Ajellomycetaceae</taxon>
        <taxon>Emergomyces</taxon>
    </lineage>
</organism>
<dbReference type="AlphaFoldDB" id="A0A1B7NKI8"/>
<feature type="chain" id="PRO_5008598059" evidence="2">
    <location>
        <begin position="23"/>
        <end position="229"/>
    </location>
</feature>
<keyword evidence="2" id="KW-0732">Signal</keyword>
<evidence type="ECO:0000256" key="1">
    <source>
        <dbReference type="SAM" id="MobiDB-lite"/>
    </source>
</evidence>
<feature type="region of interest" description="Disordered" evidence="1">
    <location>
        <begin position="31"/>
        <end position="76"/>
    </location>
</feature>
<feature type="signal peptide" evidence="2">
    <location>
        <begin position="1"/>
        <end position="22"/>
    </location>
</feature>
<accession>A0A1B7NKI8</accession>
<keyword evidence="4" id="KW-1185">Reference proteome</keyword>
<name>A0A1B7NKI8_9EURO</name>
<protein>
    <submittedName>
        <fullName evidence="3">Uncharacterized protein</fullName>
    </submittedName>
</protein>
<evidence type="ECO:0000313" key="4">
    <source>
        <dbReference type="Proteomes" id="UP000091918"/>
    </source>
</evidence>